<name>A0A9D9E2W9_9BACT</name>
<dbReference type="EMBL" id="JADIMW010000045">
    <property type="protein sequence ID" value="MBO8438093.1"/>
    <property type="molecule type" value="Genomic_DNA"/>
</dbReference>
<reference evidence="3" key="2">
    <citation type="journal article" date="2021" name="PeerJ">
        <title>Extensive microbial diversity within the chicken gut microbiome revealed by metagenomics and culture.</title>
        <authorList>
            <person name="Gilroy R."/>
            <person name="Ravi A."/>
            <person name="Getino M."/>
            <person name="Pursley I."/>
            <person name="Horton D.L."/>
            <person name="Alikhan N.F."/>
            <person name="Baker D."/>
            <person name="Gharbi K."/>
            <person name="Hall N."/>
            <person name="Watson M."/>
            <person name="Adriaenssens E.M."/>
            <person name="Foster-Nyarko E."/>
            <person name="Jarju S."/>
            <person name="Secka A."/>
            <person name="Antonio M."/>
            <person name="Oren A."/>
            <person name="Chaudhuri R.R."/>
            <person name="La Ragione R."/>
            <person name="Hildebrand F."/>
            <person name="Pallen M.J."/>
        </authorList>
    </citation>
    <scope>NUCLEOTIDE SEQUENCE</scope>
    <source>
        <strain evidence="3">G3-4614</strain>
    </source>
</reference>
<sequence length="210" mass="23241">MKKVLCSLLVLFMAAAMTNTVKADDKELKKELSAKTSKDIRKEAKKLENDGWQIMPGKLPLEKQLEQSQIAQLRENDEGESFFIVGSASVVGGNYTIAKQMADNNAKLEICRSLSDMVATKLTQELSNMDLGNNQAEALLEVASAAKSVSSMQIKGTEYLLEIFRDLGKGKTEVRVVMAISREKAMSQAREEVKKSLKDKSSQYLKDIDA</sequence>
<proteinExistence type="predicted"/>
<reference evidence="3" key="1">
    <citation type="submission" date="2020-10" db="EMBL/GenBank/DDBJ databases">
        <authorList>
            <person name="Gilroy R."/>
        </authorList>
    </citation>
    <scope>NUCLEOTIDE SEQUENCE</scope>
    <source>
        <strain evidence="3">G3-4614</strain>
    </source>
</reference>
<protein>
    <submittedName>
        <fullName evidence="3">Uncharacterized protein</fullName>
    </submittedName>
</protein>
<feature type="chain" id="PRO_5039236856" evidence="2">
    <location>
        <begin position="24"/>
        <end position="210"/>
    </location>
</feature>
<dbReference type="AlphaFoldDB" id="A0A9D9E2W9"/>
<evidence type="ECO:0000313" key="4">
    <source>
        <dbReference type="Proteomes" id="UP000823636"/>
    </source>
</evidence>
<comment type="caution">
    <text evidence="3">The sequence shown here is derived from an EMBL/GenBank/DDBJ whole genome shotgun (WGS) entry which is preliminary data.</text>
</comment>
<evidence type="ECO:0000256" key="1">
    <source>
        <dbReference type="SAM" id="MobiDB-lite"/>
    </source>
</evidence>
<feature type="signal peptide" evidence="2">
    <location>
        <begin position="1"/>
        <end position="23"/>
    </location>
</feature>
<feature type="region of interest" description="Disordered" evidence="1">
    <location>
        <begin position="185"/>
        <end position="210"/>
    </location>
</feature>
<dbReference type="Proteomes" id="UP000823636">
    <property type="component" value="Unassembled WGS sequence"/>
</dbReference>
<keyword evidence="2" id="KW-0732">Signal</keyword>
<organism evidence="3 4">
    <name type="scientific">Candidatus Caccoplasma merdipullorum</name>
    <dbReference type="NCBI Taxonomy" id="2840718"/>
    <lineage>
        <taxon>Bacteria</taxon>
        <taxon>Pseudomonadati</taxon>
        <taxon>Bacteroidota</taxon>
        <taxon>Bacteroidia</taxon>
        <taxon>Bacteroidales</taxon>
        <taxon>Bacteroidaceae</taxon>
        <taxon>Bacteroidaceae incertae sedis</taxon>
        <taxon>Candidatus Caccoplasma</taxon>
    </lineage>
</organism>
<accession>A0A9D9E2W9</accession>
<evidence type="ECO:0000256" key="2">
    <source>
        <dbReference type="SAM" id="SignalP"/>
    </source>
</evidence>
<evidence type="ECO:0000313" key="3">
    <source>
        <dbReference type="EMBL" id="MBO8438093.1"/>
    </source>
</evidence>
<gene>
    <name evidence="3" type="ORF">IAC54_04255</name>
</gene>